<dbReference type="InterPro" id="IPR051678">
    <property type="entry name" value="AGP_Transferase"/>
</dbReference>
<dbReference type="CDD" id="cd05154">
    <property type="entry name" value="ACAD10_11_N-like"/>
    <property type="match status" value="1"/>
</dbReference>
<dbReference type="PANTHER" id="PTHR21310:SF57">
    <property type="entry name" value="BLR2944 PROTEIN"/>
    <property type="match status" value="1"/>
</dbReference>
<evidence type="ECO:0000313" key="2">
    <source>
        <dbReference type="EMBL" id="GAA3805160.1"/>
    </source>
</evidence>
<organism evidence="2 3">
    <name type="scientific">Nocardioides panacisoli</name>
    <dbReference type="NCBI Taxonomy" id="627624"/>
    <lineage>
        <taxon>Bacteria</taxon>
        <taxon>Bacillati</taxon>
        <taxon>Actinomycetota</taxon>
        <taxon>Actinomycetes</taxon>
        <taxon>Propionibacteriales</taxon>
        <taxon>Nocardioidaceae</taxon>
        <taxon>Nocardioides</taxon>
    </lineage>
</organism>
<dbReference type="EMBL" id="BAABAH010000001">
    <property type="protein sequence ID" value="GAA3805160.1"/>
    <property type="molecule type" value="Genomic_DNA"/>
</dbReference>
<gene>
    <name evidence="2" type="ORF">GCM10022242_05450</name>
</gene>
<evidence type="ECO:0000259" key="1">
    <source>
        <dbReference type="Pfam" id="PF01636"/>
    </source>
</evidence>
<evidence type="ECO:0000313" key="3">
    <source>
        <dbReference type="Proteomes" id="UP001501821"/>
    </source>
</evidence>
<dbReference type="Proteomes" id="UP001501821">
    <property type="component" value="Unassembled WGS sequence"/>
</dbReference>
<proteinExistence type="predicted"/>
<name>A0ABP7HYA3_9ACTN</name>
<feature type="domain" description="Aminoglycoside phosphotransferase" evidence="1">
    <location>
        <begin position="38"/>
        <end position="269"/>
    </location>
</feature>
<comment type="caution">
    <text evidence="2">The sequence shown here is derived from an EMBL/GenBank/DDBJ whole genome shotgun (WGS) entry which is preliminary data.</text>
</comment>
<dbReference type="Pfam" id="PF01636">
    <property type="entry name" value="APH"/>
    <property type="match status" value="1"/>
</dbReference>
<dbReference type="InterPro" id="IPR041726">
    <property type="entry name" value="ACAD10_11_N"/>
</dbReference>
<protein>
    <submittedName>
        <fullName evidence="2">Phosphotransferase family protein</fullName>
    </submittedName>
</protein>
<dbReference type="InterPro" id="IPR011009">
    <property type="entry name" value="Kinase-like_dom_sf"/>
</dbReference>
<dbReference type="InterPro" id="IPR002575">
    <property type="entry name" value="Aminoglycoside_PTrfase"/>
</dbReference>
<dbReference type="PANTHER" id="PTHR21310">
    <property type="entry name" value="AMINOGLYCOSIDE PHOSPHOTRANSFERASE-RELATED-RELATED"/>
    <property type="match status" value="1"/>
</dbReference>
<keyword evidence="3" id="KW-1185">Reference proteome</keyword>
<reference evidence="3" key="1">
    <citation type="journal article" date="2019" name="Int. J. Syst. Evol. Microbiol.">
        <title>The Global Catalogue of Microorganisms (GCM) 10K type strain sequencing project: providing services to taxonomists for standard genome sequencing and annotation.</title>
        <authorList>
            <consortium name="The Broad Institute Genomics Platform"/>
            <consortium name="The Broad Institute Genome Sequencing Center for Infectious Disease"/>
            <person name="Wu L."/>
            <person name="Ma J."/>
        </authorList>
    </citation>
    <scope>NUCLEOTIDE SEQUENCE [LARGE SCALE GENOMIC DNA]</scope>
    <source>
        <strain evidence="3">JCM 16953</strain>
    </source>
</reference>
<accession>A0ABP7HYA3</accession>
<dbReference type="Gene3D" id="3.90.1200.10">
    <property type="match status" value="1"/>
</dbReference>
<dbReference type="Gene3D" id="3.30.200.20">
    <property type="entry name" value="Phosphorylase Kinase, domain 1"/>
    <property type="match status" value="1"/>
</dbReference>
<dbReference type="SUPFAM" id="SSF56112">
    <property type="entry name" value="Protein kinase-like (PK-like)"/>
    <property type="match status" value="1"/>
</dbReference>
<sequence length="331" mass="35194">MTVYNHAVATSPTDPAHELVAALRATVGEAAEGVVGGRRLPAGASRETWLLDRADAPPLVLRLDTPGSLDGDALLREAALMVLAGRGGVPGPEVLASGRGDGRLAGGFVLMSHVDGESVPQRILRDERLAAARAGFAAECGRILADLHRIDPEQAAAAGTPADDQLDAWTATLAAEPDPHPILEHVAAWLRRHRPAPVEPRLVHGDFRLGNLIVDPHGIRAVLDWELAHLGDPAEDLAWLTLRAWRFGAAPEVAGCGDVPDLLGAYEAAGGTPVDTTRLRWWQVMGCFRWGVICLHQVGRHLSGAERSVELAAIGRRVAEAEHDAMLLLLA</sequence>